<accession>A0A0D4C1U0</accession>
<sequence>MTQHSISTQPGVHHSGSGPAVLFAHGAGGGFQANFAPVVESWQAQRSLIGIDYPGVGEVPRARQPLQLAELADQLVDAGIAAGFQKFPVVGLSLGSAVAITAALRHPDRVSGLILTVGFAAPDAQTELFGSLWQHFAEAGNQQQLAELILLLSAPSGVLDALDTSGLGEATAQVTAGYPSGGLEHIELVSRVNLSAQLTEIAVPTLVFAAGQDRIVLPSSTRDLAAGISGAELIEYPDAGHIFNPEQSSRWITDMQNFLQYHQL</sequence>
<dbReference type="InterPro" id="IPR050266">
    <property type="entry name" value="AB_hydrolase_sf"/>
</dbReference>
<feature type="domain" description="AB hydrolase-1" evidence="1">
    <location>
        <begin position="19"/>
        <end position="244"/>
    </location>
</feature>
<protein>
    <recommendedName>
        <fullName evidence="1">AB hydrolase-1 domain-containing protein</fullName>
    </recommendedName>
</protein>
<dbReference type="STRING" id="1618207.UM93_15535"/>
<dbReference type="RefSeq" id="WP_045076415.1">
    <property type="nucleotide sequence ID" value="NZ_CP011005.1"/>
</dbReference>
<evidence type="ECO:0000313" key="2">
    <source>
        <dbReference type="EMBL" id="AJT42543.1"/>
    </source>
</evidence>
<proteinExistence type="predicted"/>
<evidence type="ECO:0000313" key="3">
    <source>
        <dbReference type="Proteomes" id="UP000061839"/>
    </source>
</evidence>
<dbReference type="KEGG" id="ari:UM93_15535"/>
<gene>
    <name evidence="2" type="ORF">UM93_15535</name>
</gene>
<dbReference type="PRINTS" id="PR00111">
    <property type="entry name" value="ABHYDROLASE"/>
</dbReference>
<dbReference type="Proteomes" id="UP000061839">
    <property type="component" value="Chromosome"/>
</dbReference>
<keyword evidence="3" id="KW-1185">Reference proteome</keyword>
<dbReference type="PATRIC" id="fig|1618207.4.peg.3162"/>
<name>A0A0D4C1U0_9MICC</name>
<dbReference type="AlphaFoldDB" id="A0A0D4C1U0"/>
<dbReference type="OrthoDB" id="7958481at2"/>
<dbReference type="GO" id="GO:0003824">
    <property type="term" value="F:catalytic activity"/>
    <property type="evidence" value="ECO:0007669"/>
    <property type="project" value="UniProtKB-ARBA"/>
</dbReference>
<reference evidence="2 3" key="1">
    <citation type="journal article" date="2015" name="Genome Announc.">
        <title>Complete Genome Sequencing of Protease-Producing Novel Arthrobacter sp. Strain IHBB 11108 Using PacBio Single-Molecule Real-Time Sequencing Technology.</title>
        <authorList>
            <person name="Kiran S."/>
            <person name="Swarnkar M.K."/>
            <person name="Pal M."/>
            <person name="Thakur R."/>
            <person name="Tewari R."/>
            <person name="Singh A.K."/>
            <person name="Gulati A."/>
        </authorList>
    </citation>
    <scope>NUCLEOTIDE SEQUENCE [LARGE SCALE GENOMIC DNA]</scope>
    <source>
        <strain evidence="2 3">IHBB 11108</strain>
    </source>
</reference>
<dbReference type="InterPro" id="IPR029058">
    <property type="entry name" value="AB_hydrolase_fold"/>
</dbReference>
<dbReference type="Gene3D" id="3.40.50.1820">
    <property type="entry name" value="alpha/beta hydrolase"/>
    <property type="match status" value="1"/>
</dbReference>
<dbReference type="HOGENOM" id="CLU_020336_50_2_11"/>
<dbReference type="PANTHER" id="PTHR43798">
    <property type="entry name" value="MONOACYLGLYCEROL LIPASE"/>
    <property type="match status" value="1"/>
</dbReference>
<dbReference type="SUPFAM" id="SSF53474">
    <property type="entry name" value="alpha/beta-Hydrolases"/>
    <property type="match status" value="1"/>
</dbReference>
<dbReference type="EMBL" id="CP011005">
    <property type="protein sequence ID" value="AJT42543.1"/>
    <property type="molecule type" value="Genomic_DNA"/>
</dbReference>
<dbReference type="InterPro" id="IPR000073">
    <property type="entry name" value="AB_hydrolase_1"/>
</dbReference>
<organism evidence="2 3">
    <name type="scientific">Psychromicrobium lacuslunae</name>
    <dbReference type="NCBI Taxonomy" id="1618207"/>
    <lineage>
        <taxon>Bacteria</taxon>
        <taxon>Bacillati</taxon>
        <taxon>Actinomycetota</taxon>
        <taxon>Actinomycetes</taxon>
        <taxon>Micrococcales</taxon>
        <taxon>Micrococcaceae</taxon>
        <taxon>Psychromicrobium</taxon>
    </lineage>
</organism>
<dbReference type="Pfam" id="PF00561">
    <property type="entry name" value="Abhydrolase_1"/>
    <property type="match status" value="1"/>
</dbReference>
<evidence type="ECO:0000259" key="1">
    <source>
        <dbReference type="Pfam" id="PF00561"/>
    </source>
</evidence>